<evidence type="ECO:0000313" key="3">
    <source>
        <dbReference type="Proteomes" id="UP000700732"/>
    </source>
</evidence>
<sequence length="150" mass="16556">MVTFRVVPTEYAHDLSGEGSAKVPGRWNIEGTPALYTSSNRALAVCESLLGSSSTKADKLSLVTYEVPDDCPVLCLEAPDLPSDWATNPPPDECQQLGSKHLKCEDYVAFRVPSSIVPDEYNFVFNPAFKQYHRVRIQHVAALDTSQIRA</sequence>
<dbReference type="SMART" id="SM00953">
    <property type="entry name" value="RES"/>
    <property type="match status" value="1"/>
</dbReference>
<proteinExistence type="predicted"/>
<evidence type="ECO:0000313" key="2">
    <source>
        <dbReference type="EMBL" id="MBC3791587.1"/>
    </source>
</evidence>
<dbReference type="InterPro" id="IPR014914">
    <property type="entry name" value="RES_dom"/>
</dbReference>
<dbReference type="Proteomes" id="UP000700732">
    <property type="component" value="Unassembled WGS sequence"/>
</dbReference>
<dbReference type="EMBL" id="VFIA01000010">
    <property type="protein sequence ID" value="MBC3791587.1"/>
    <property type="molecule type" value="Genomic_DNA"/>
</dbReference>
<evidence type="ECO:0000259" key="1">
    <source>
        <dbReference type="SMART" id="SM00953"/>
    </source>
</evidence>
<reference evidence="2 3" key="1">
    <citation type="submission" date="2019-06" db="EMBL/GenBank/DDBJ databases">
        <title>Spirosoma utsteinense sp. nov. isolated from Antarctic ice-free soils.</title>
        <authorList>
            <person name="Tahon G."/>
        </authorList>
    </citation>
    <scope>NUCLEOTIDE SEQUENCE [LARGE SCALE GENOMIC DNA]</scope>
    <source>
        <strain evidence="2 3">LMG 31447</strain>
    </source>
</reference>
<accession>A0ABR6W4R5</accession>
<name>A0ABR6W4R5_9BACT</name>
<protein>
    <submittedName>
        <fullName evidence="2">RES domain-containing protein</fullName>
    </submittedName>
</protein>
<keyword evidence="3" id="KW-1185">Reference proteome</keyword>
<organism evidence="2 3">
    <name type="scientific">Spirosoma utsteinense</name>
    <dbReference type="NCBI Taxonomy" id="2585773"/>
    <lineage>
        <taxon>Bacteria</taxon>
        <taxon>Pseudomonadati</taxon>
        <taxon>Bacteroidota</taxon>
        <taxon>Cytophagia</taxon>
        <taxon>Cytophagales</taxon>
        <taxon>Cytophagaceae</taxon>
        <taxon>Spirosoma</taxon>
    </lineage>
</organism>
<gene>
    <name evidence="2" type="ORF">FH603_2092</name>
</gene>
<feature type="domain" description="RES" evidence="1">
    <location>
        <begin position="14"/>
        <end position="139"/>
    </location>
</feature>
<dbReference type="Pfam" id="PF08808">
    <property type="entry name" value="RES"/>
    <property type="match status" value="1"/>
</dbReference>
<dbReference type="RefSeq" id="WP_186737383.1">
    <property type="nucleotide sequence ID" value="NZ_VFIA01000010.1"/>
</dbReference>
<comment type="caution">
    <text evidence="2">The sequence shown here is derived from an EMBL/GenBank/DDBJ whole genome shotgun (WGS) entry which is preliminary data.</text>
</comment>